<name>A0A2N6LDC3_9CYAN</name>
<evidence type="ECO:0000256" key="1">
    <source>
        <dbReference type="SAM" id="MobiDB-lite"/>
    </source>
</evidence>
<evidence type="ECO:0000313" key="2">
    <source>
        <dbReference type="EMBL" id="PMB21089.1"/>
    </source>
</evidence>
<feature type="compositionally biased region" description="Polar residues" evidence="1">
    <location>
        <begin position="22"/>
        <end position="37"/>
    </location>
</feature>
<protein>
    <submittedName>
        <fullName evidence="2">Uncharacterized protein</fullName>
    </submittedName>
</protein>
<feature type="region of interest" description="Disordered" evidence="1">
    <location>
        <begin position="19"/>
        <end position="38"/>
    </location>
</feature>
<organism evidence="2 3">
    <name type="scientific">Fischerella thermalis CCMEE 5318</name>
    <dbReference type="NCBI Taxonomy" id="2019666"/>
    <lineage>
        <taxon>Bacteria</taxon>
        <taxon>Bacillati</taxon>
        <taxon>Cyanobacteriota</taxon>
        <taxon>Cyanophyceae</taxon>
        <taxon>Nostocales</taxon>
        <taxon>Hapalosiphonaceae</taxon>
        <taxon>Fischerella</taxon>
    </lineage>
</organism>
<feature type="non-terminal residue" evidence="2">
    <location>
        <position position="1"/>
    </location>
</feature>
<dbReference type="Proteomes" id="UP000235081">
    <property type="component" value="Unassembled WGS sequence"/>
</dbReference>
<accession>A0A2N6LDC3</accession>
<comment type="caution">
    <text evidence="2">The sequence shown here is derived from an EMBL/GenBank/DDBJ whole genome shotgun (WGS) entry which is preliminary data.</text>
</comment>
<sequence length="66" mass="6963">TVMHRDHNAARQILAKGLKSTVGHTESKGNPQNSPIESANFEGTLKACGQNDLYLGGETPLDKSAG</sequence>
<dbReference type="EMBL" id="NMQE01000460">
    <property type="protein sequence ID" value="PMB21089.1"/>
    <property type="molecule type" value="Genomic_DNA"/>
</dbReference>
<proteinExistence type="predicted"/>
<evidence type="ECO:0000313" key="3">
    <source>
        <dbReference type="Proteomes" id="UP000235081"/>
    </source>
</evidence>
<gene>
    <name evidence="2" type="ORF">CEN46_15085</name>
</gene>
<dbReference type="AlphaFoldDB" id="A0A2N6LDC3"/>
<reference evidence="2 3" key="1">
    <citation type="submission" date="2017-07" db="EMBL/GenBank/DDBJ databases">
        <title>Genomes of Fischerella (Mastigocladus) sp. strains.</title>
        <authorList>
            <person name="Miller S.R."/>
        </authorList>
    </citation>
    <scope>NUCLEOTIDE SEQUENCE [LARGE SCALE GENOMIC DNA]</scope>
    <source>
        <strain evidence="2 3">CCMEE 5318</strain>
    </source>
</reference>